<evidence type="ECO:0000256" key="2">
    <source>
        <dbReference type="ARBA" id="ARBA00022801"/>
    </source>
</evidence>
<dbReference type="AlphaFoldDB" id="A0A7X5C321"/>
<dbReference type="GO" id="GO:0016810">
    <property type="term" value="F:hydrolase activity, acting on carbon-nitrogen (but not peptide) bonds"/>
    <property type="evidence" value="ECO:0007669"/>
    <property type="project" value="InterPro"/>
</dbReference>
<keyword evidence="1" id="KW-0479">Metal-binding</keyword>
<comment type="caution">
    <text evidence="5">The sequence shown here is derived from an EMBL/GenBank/DDBJ whole genome shotgun (WGS) entry which is preliminary data.</text>
</comment>
<dbReference type="PROSITE" id="PS51257">
    <property type="entry name" value="PROKAR_LIPOPROTEIN"/>
    <property type="match status" value="1"/>
</dbReference>
<evidence type="ECO:0000256" key="1">
    <source>
        <dbReference type="ARBA" id="ARBA00022723"/>
    </source>
</evidence>
<dbReference type="Proteomes" id="UP000558113">
    <property type="component" value="Unassembled WGS sequence"/>
</dbReference>
<evidence type="ECO:0000313" key="5">
    <source>
        <dbReference type="EMBL" id="NBC70954.1"/>
    </source>
</evidence>
<dbReference type="PANTHER" id="PTHR10587:SF133">
    <property type="entry name" value="CHITIN DEACETYLASE 1-RELATED"/>
    <property type="match status" value="1"/>
</dbReference>
<keyword evidence="6" id="KW-1185">Reference proteome</keyword>
<dbReference type="OrthoDB" id="9812065at2"/>
<name>A0A7X5C321_9BACL</name>
<dbReference type="InterPro" id="IPR002509">
    <property type="entry name" value="NODB_dom"/>
</dbReference>
<dbReference type="Pfam" id="PF01522">
    <property type="entry name" value="Polysacc_deac_1"/>
    <property type="match status" value="2"/>
</dbReference>
<reference evidence="5 6" key="1">
    <citation type="submission" date="2020-01" db="EMBL/GenBank/DDBJ databases">
        <title>Paenibacillus soybeanensis sp. nov. isolated from the nodules of soybean (Glycine max(L.) Merr).</title>
        <authorList>
            <person name="Wang H."/>
        </authorList>
    </citation>
    <scope>NUCLEOTIDE SEQUENCE [LARGE SCALE GENOMIC DNA]</scope>
    <source>
        <strain evidence="5 6">DSM 23054</strain>
    </source>
</reference>
<dbReference type="InterPro" id="IPR050248">
    <property type="entry name" value="Polysacc_deacetylase_ArnD"/>
</dbReference>
<feature type="chain" id="PRO_5038798218" evidence="3">
    <location>
        <begin position="23"/>
        <end position="478"/>
    </location>
</feature>
<dbReference type="CDD" id="cd10917">
    <property type="entry name" value="CE4_NodB_like_6s_7s"/>
    <property type="match status" value="2"/>
</dbReference>
<feature type="domain" description="NodB homology" evidence="4">
    <location>
        <begin position="282"/>
        <end position="463"/>
    </location>
</feature>
<gene>
    <name evidence="5" type="ORF">GT003_18290</name>
</gene>
<dbReference type="PROSITE" id="PS51677">
    <property type="entry name" value="NODB"/>
    <property type="match status" value="2"/>
</dbReference>
<protein>
    <submittedName>
        <fullName evidence="5">Polysaccharide deacetylase family protein</fullName>
    </submittedName>
</protein>
<dbReference type="SUPFAM" id="SSF88713">
    <property type="entry name" value="Glycoside hydrolase/deacetylase"/>
    <property type="match status" value="2"/>
</dbReference>
<dbReference type="PANTHER" id="PTHR10587">
    <property type="entry name" value="GLYCOSYL TRANSFERASE-RELATED"/>
    <property type="match status" value="1"/>
</dbReference>
<dbReference type="InterPro" id="IPR011330">
    <property type="entry name" value="Glyco_hydro/deAcase_b/a-brl"/>
</dbReference>
<keyword evidence="3" id="KW-0732">Signal</keyword>
<accession>A0A7X5C321</accession>
<organism evidence="5 6">
    <name type="scientific">Paenibacillus sacheonensis</name>
    <dbReference type="NCBI Taxonomy" id="742054"/>
    <lineage>
        <taxon>Bacteria</taxon>
        <taxon>Bacillati</taxon>
        <taxon>Bacillota</taxon>
        <taxon>Bacilli</taxon>
        <taxon>Bacillales</taxon>
        <taxon>Paenibacillaceae</taxon>
        <taxon>Paenibacillus</taxon>
    </lineage>
</organism>
<keyword evidence="2" id="KW-0378">Hydrolase</keyword>
<proteinExistence type="predicted"/>
<dbReference type="GO" id="GO:0005975">
    <property type="term" value="P:carbohydrate metabolic process"/>
    <property type="evidence" value="ECO:0007669"/>
    <property type="project" value="InterPro"/>
</dbReference>
<evidence type="ECO:0000259" key="4">
    <source>
        <dbReference type="PROSITE" id="PS51677"/>
    </source>
</evidence>
<evidence type="ECO:0000256" key="3">
    <source>
        <dbReference type="SAM" id="SignalP"/>
    </source>
</evidence>
<dbReference type="EMBL" id="JAAAMU010000009">
    <property type="protein sequence ID" value="NBC70954.1"/>
    <property type="molecule type" value="Genomic_DNA"/>
</dbReference>
<feature type="signal peptide" evidence="3">
    <location>
        <begin position="1"/>
        <end position="22"/>
    </location>
</feature>
<evidence type="ECO:0000313" key="6">
    <source>
        <dbReference type="Proteomes" id="UP000558113"/>
    </source>
</evidence>
<feature type="domain" description="NodB homology" evidence="4">
    <location>
        <begin position="56"/>
        <end position="235"/>
    </location>
</feature>
<sequence>MRLPKTVIVLLAVILLAGCGNAPSSAMNANQHANPTTRPQDLEGSKFETMVYTTKRELSLTFDGMADKGTMERILNELDKYGIKATFFLPGMRVAEEPDIANEIRARGHEIESNTLNREDVSQLTYAQILKDLKLSMGVIQQKTGTAPQYVRAVNGSSNEDLRVAAAVDGLDAVVGSSLYLHNWKSETDLQKRNYIRKYINRGGIIAIDTEENATIDASIDLIAKGARDVGYSFVTIDKLIHDGGERKPLEQIPGYDAARVNSDYGEAAYRVFVNKEGDTKKEVSLTFDDWGTDYTVTKILDTLDAYKVKASFFLRADGVEKNPNLARAIVEQGHDVANHTYSHPVITTVTSEALQEEIVKAHRIITEAIQEKPTMLFRPPTGDFDARTLKAVGATGYHDVAIFDVTPDDYVKSRSAAQIAQTVKEQTANGSVVLLHLLDDIQTIQALPIIIKELRSEGYTFVRMSELMGLPGTTAPS</sequence>
<dbReference type="Gene3D" id="3.20.20.370">
    <property type="entry name" value="Glycoside hydrolase/deacetylase"/>
    <property type="match status" value="2"/>
</dbReference>
<dbReference type="RefSeq" id="WP_161700420.1">
    <property type="nucleotide sequence ID" value="NZ_JAAAMU010000009.1"/>
</dbReference>